<protein>
    <submittedName>
        <fullName evidence="2">Glycosyltransferase family 2 protein</fullName>
        <ecNumber evidence="2">2.4.-.-</ecNumber>
    </submittedName>
</protein>
<dbReference type="SUPFAM" id="SSF53448">
    <property type="entry name" value="Nucleotide-diphospho-sugar transferases"/>
    <property type="match status" value="1"/>
</dbReference>
<dbReference type="PANTHER" id="PTHR22916">
    <property type="entry name" value="GLYCOSYLTRANSFERASE"/>
    <property type="match status" value="1"/>
</dbReference>
<dbReference type="InterPro" id="IPR029044">
    <property type="entry name" value="Nucleotide-diphossugar_trans"/>
</dbReference>
<dbReference type="CDD" id="cd00761">
    <property type="entry name" value="Glyco_tranf_GTA_type"/>
    <property type="match status" value="1"/>
</dbReference>
<keyword evidence="2" id="KW-0328">Glycosyltransferase</keyword>
<dbReference type="InterPro" id="IPR001173">
    <property type="entry name" value="Glyco_trans_2-like"/>
</dbReference>
<sequence length="394" mass="43665">MGAPKFSIVIPYKQRLDNIKLAFAALAEQTMDRSEFEVIVGALENSPEFASVCEEFSDRLNIVTVMSGVEWNLCHARNLALRHVSGQVLVVLDADMVVPSRFLENLYTRYFQHGQKICVVGQMIGYGDVVNRDVEAVEVLPFSDYRKVLAELETEGNVQLDYRWTPEYASAFARFPWVYACGALVAVPAAIVREHGLTYEEGFRGWGPEDQEWARRVSLTGTPIVLGEGVYGVHLPHPRNQVDQSETEIINWRFYLSKWPALDVEMAIAYDQLGADRLYPDAAREVAAAVPADGQRMGVVRGTSNGRSVLVVGAAIDTESHAPAPWISAMFDEHTSPEVLPLAGLALPYTDQSIDECRVLAPVLELSTQFRDTVLREAERVAAKVVAPEAAALR</sequence>
<evidence type="ECO:0000259" key="1">
    <source>
        <dbReference type="Pfam" id="PF00535"/>
    </source>
</evidence>
<feature type="domain" description="Glycosyltransferase 2-like" evidence="1">
    <location>
        <begin position="7"/>
        <end position="136"/>
    </location>
</feature>
<gene>
    <name evidence="2" type="ORF">ACFOZ0_17000</name>
</gene>
<proteinExistence type="predicted"/>
<dbReference type="Proteomes" id="UP001595701">
    <property type="component" value="Unassembled WGS sequence"/>
</dbReference>
<keyword evidence="2" id="KW-0808">Transferase</keyword>
<accession>A0ABV7SI18</accession>
<name>A0ABV7SI18_9ACTN</name>
<comment type="caution">
    <text evidence="2">The sequence shown here is derived from an EMBL/GenBank/DDBJ whole genome shotgun (WGS) entry which is preliminary data.</text>
</comment>
<dbReference type="GO" id="GO:0016757">
    <property type="term" value="F:glycosyltransferase activity"/>
    <property type="evidence" value="ECO:0007669"/>
    <property type="project" value="UniProtKB-KW"/>
</dbReference>
<keyword evidence="3" id="KW-1185">Reference proteome</keyword>
<dbReference type="Pfam" id="PF00535">
    <property type="entry name" value="Glycos_transf_2"/>
    <property type="match status" value="1"/>
</dbReference>
<dbReference type="EC" id="2.4.-.-" evidence="2"/>
<dbReference type="EMBL" id="JBHRWR010000009">
    <property type="protein sequence ID" value="MFC3574945.1"/>
    <property type="molecule type" value="Genomic_DNA"/>
</dbReference>
<evidence type="ECO:0000313" key="3">
    <source>
        <dbReference type="Proteomes" id="UP001595701"/>
    </source>
</evidence>
<dbReference type="RefSeq" id="WP_310768663.1">
    <property type="nucleotide sequence ID" value="NZ_JBHRWR010000009.1"/>
</dbReference>
<evidence type="ECO:0000313" key="2">
    <source>
        <dbReference type="EMBL" id="MFC3574945.1"/>
    </source>
</evidence>
<organism evidence="2 3">
    <name type="scientific">Streptomyces yaanensis</name>
    <dbReference type="NCBI Taxonomy" id="1142239"/>
    <lineage>
        <taxon>Bacteria</taxon>
        <taxon>Bacillati</taxon>
        <taxon>Actinomycetota</taxon>
        <taxon>Actinomycetes</taxon>
        <taxon>Kitasatosporales</taxon>
        <taxon>Streptomycetaceae</taxon>
        <taxon>Streptomyces</taxon>
    </lineage>
</organism>
<reference evidence="3" key="1">
    <citation type="journal article" date="2019" name="Int. J. Syst. Evol. Microbiol.">
        <title>The Global Catalogue of Microorganisms (GCM) 10K type strain sequencing project: providing services to taxonomists for standard genome sequencing and annotation.</title>
        <authorList>
            <consortium name="The Broad Institute Genomics Platform"/>
            <consortium name="The Broad Institute Genome Sequencing Center for Infectious Disease"/>
            <person name="Wu L."/>
            <person name="Ma J."/>
        </authorList>
    </citation>
    <scope>NUCLEOTIDE SEQUENCE [LARGE SCALE GENOMIC DNA]</scope>
    <source>
        <strain evidence="3">CGMCC 4.7035</strain>
    </source>
</reference>
<dbReference type="Gene3D" id="3.90.550.10">
    <property type="entry name" value="Spore Coat Polysaccharide Biosynthesis Protein SpsA, Chain A"/>
    <property type="match status" value="1"/>
</dbReference>